<dbReference type="SUPFAM" id="SSF52540">
    <property type="entry name" value="P-loop containing nucleoside triphosphate hydrolases"/>
    <property type="match status" value="1"/>
</dbReference>
<dbReference type="GO" id="GO:0006508">
    <property type="term" value="P:proteolysis"/>
    <property type="evidence" value="ECO:0007669"/>
    <property type="project" value="UniProtKB-KW"/>
</dbReference>
<protein>
    <submittedName>
        <fullName evidence="1">Putative ATP-dependent serine protease</fullName>
    </submittedName>
</protein>
<dbReference type="Pfam" id="PF13481">
    <property type="entry name" value="AAA_25"/>
    <property type="match status" value="1"/>
</dbReference>
<dbReference type="GO" id="GO:0000725">
    <property type="term" value="P:recombinational repair"/>
    <property type="evidence" value="ECO:0007669"/>
    <property type="project" value="TreeGrafter"/>
</dbReference>
<dbReference type="EMBL" id="BK015444">
    <property type="protein sequence ID" value="DAE06998.1"/>
    <property type="molecule type" value="Genomic_DNA"/>
</dbReference>
<reference evidence="1" key="1">
    <citation type="journal article" date="2021" name="Proc. Natl. Acad. Sci. U.S.A.">
        <title>A Catalog of Tens of Thousands of Viruses from Human Metagenomes Reveals Hidden Associations with Chronic Diseases.</title>
        <authorList>
            <person name="Tisza M.J."/>
            <person name="Buck C.B."/>
        </authorList>
    </citation>
    <scope>NUCLEOTIDE SEQUENCE</scope>
    <source>
        <strain evidence="1">CtuJM17</strain>
    </source>
</reference>
<proteinExistence type="predicted"/>
<dbReference type="GO" id="GO:0008233">
    <property type="term" value="F:peptidase activity"/>
    <property type="evidence" value="ECO:0007669"/>
    <property type="project" value="UniProtKB-KW"/>
</dbReference>
<dbReference type="PANTHER" id="PTHR32472:SF10">
    <property type="entry name" value="DNA REPAIR PROTEIN RADA-LIKE PROTEIN"/>
    <property type="match status" value="1"/>
</dbReference>
<sequence length="221" mass="25356">MARTRAYTPREVGEKRYKTLPWDGEWQRVFGRPALNELWFISGASAQGKSSFVMQLAKKLCEYGRVLYVSGEEGIRQSFQRRLQLFHMEDVNRRFFIIEDTRIEALTERLAKHKSPRFVVIDSFQVAEWTYEEAMALKARFPQKTFIYVSQEHKSAPMGKPAVRLRYIAGVKVRVSGFVALCMGRENEHHGTGFVVWEEGAVRYGNGSLTPSPSPRGEGSE</sequence>
<name>A0A8S5PIV9_9CAUD</name>
<evidence type="ECO:0000313" key="1">
    <source>
        <dbReference type="EMBL" id="DAE06998.1"/>
    </source>
</evidence>
<dbReference type="Gene3D" id="3.40.50.300">
    <property type="entry name" value="P-loop containing nucleotide triphosphate hydrolases"/>
    <property type="match status" value="1"/>
</dbReference>
<keyword evidence="1" id="KW-0645">Protease</keyword>
<dbReference type="InterPro" id="IPR027417">
    <property type="entry name" value="P-loop_NTPase"/>
</dbReference>
<dbReference type="PANTHER" id="PTHR32472">
    <property type="entry name" value="DNA REPAIR PROTEIN RADA"/>
    <property type="match status" value="1"/>
</dbReference>
<accession>A0A8S5PIV9</accession>
<keyword evidence="1" id="KW-0378">Hydrolase</keyword>
<organism evidence="1">
    <name type="scientific">Myoviridae sp. ctuJM17</name>
    <dbReference type="NCBI Taxonomy" id="2825200"/>
    <lineage>
        <taxon>Viruses</taxon>
        <taxon>Duplodnaviria</taxon>
        <taxon>Heunggongvirae</taxon>
        <taxon>Uroviricota</taxon>
        <taxon>Caudoviricetes</taxon>
    </lineage>
</organism>